<accession>A0ABQ8VKN7</accession>
<proteinExistence type="predicted"/>
<dbReference type="PANTHER" id="PTHR35871">
    <property type="entry name" value="EXPRESSED PROTEIN"/>
    <property type="match status" value="1"/>
</dbReference>
<organism evidence="1 3">
    <name type="scientific">Lentinula lateritia</name>
    <dbReference type="NCBI Taxonomy" id="40482"/>
    <lineage>
        <taxon>Eukaryota</taxon>
        <taxon>Fungi</taxon>
        <taxon>Dikarya</taxon>
        <taxon>Basidiomycota</taxon>
        <taxon>Agaricomycotina</taxon>
        <taxon>Agaricomycetes</taxon>
        <taxon>Agaricomycetidae</taxon>
        <taxon>Agaricales</taxon>
        <taxon>Marasmiineae</taxon>
        <taxon>Omphalotaceae</taxon>
        <taxon>Lentinula</taxon>
    </lineage>
</organism>
<name>A0ABQ8VKN7_9AGAR</name>
<gene>
    <name evidence="1" type="ORF">C8R41DRAFT_760538</name>
    <name evidence="2" type="ORF">C8R41DRAFT_760805</name>
</gene>
<dbReference type="Proteomes" id="UP001150217">
    <property type="component" value="Unassembled WGS sequence"/>
</dbReference>
<evidence type="ECO:0000313" key="3">
    <source>
        <dbReference type="Proteomes" id="UP001150217"/>
    </source>
</evidence>
<dbReference type="PANTHER" id="PTHR35871:SF1">
    <property type="entry name" value="CXC1-LIKE CYSTEINE CLUSTER ASSOCIATED WITH KDZ TRANSPOSASES DOMAIN-CONTAINING PROTEIN"/>
    <property type="match status" value="1"/>
</dbReference>
<feature type="non-terminal residue" evidence="1">
    <location>
        <position position="1"/>
    </location>
</feature>
<comment type="caution">
    <text evidence="1">The sequence shown here is derived from an EMBL/GenBank/DDBJ whole genome shotgun (WGS) entry which is preliminary data.</text>
</comment>
<reference evidence="1" key="1">
    <citation type="submission" date="2022-08" db="EMBL/GenBank/DDBJ databases">
        <title>A Global Phylogenomic Analysis of the Shiitake Genus Lentinula.</title>
        <authorList>
            <consortium name="DOE Joint Genome Institute"/>
            <person name="Sierra-Patev S."/>
            <person name="Min B."/>
            <person name="Naranjo-Ortiz M."/>
            <person name="Looney B."/>
            <person name="Konkel Z."/>
            <person name="Slot J.C."/>
            <person name="Sakamoto Y."/>
            <person name="Steenwyk J.L."/>
            <person name="Rokas A."/>
            <person name="Carro J."/>
            <person name="Camarero S."/>
            <person name="Ferreira P."/>
            <person name="Molpeceres G."/>
            <person name="Ruiz-Duenas F.J."/>
            <person name="Serrano A."/>
            <person name="Henrissat B."/>
            <person name="Drula E."/>
            <person name="Hughes K.W."/>
            <person name="Mata J.L."/>
            <person name="Ishikawa N.K."/>
            <person name="Vargas-Isla R."/>
            <person name="Ushijima S."/>
            <person name="Smith C.A."/>
            <person name="Ahrendt S."/>
            <person name="Andreopoulos W."/>
            <person name="He G."/>
            <person name="Labutti K."/>
            <person name="Lipzen A."/>
            <person name="Ng V."/>
            <person name="Riley R."/>
            <person name="Sandor L."/>
            <person name="Barry K."/>
            <person name="Martinez A.T."/>
            <person name="Xiao Y."/>
            <person name="Gibbons J.G."/>
            <person name="Terashima K."/>
            <person name="Grigoriev I.V."/>
            <person name="Hibbett D.S."/>
        </authorList>
    </citation>
    <scope>NUCLEOTIDE SEQUENCE</scope>
    <source>
        <strain evidence="1">RHP3577 ss4</strain>
    </source>
</reference>
<evidence type="ECO:0000313" key="2">
    <source>
        <dbReference type="EMBL" id="KAJ4496949.1"/>
    </source>
</evidence>
<dbReference type="EMBL" id="JANVFT010000024">
    <property type="protein sequence ID" value="KAJ4496949.1"/>
    <property type="molecule type" value="Genomic_DNA"/>
</dbReference>
<evidence type="ECO:0008006" key="4">
    <source>
        <dbReference type="Google" id="ProtNLM"/>
    </source>
</evidence>
<evidence type="ECO:0000313" key="1">
    <source>
        <dbReference type="EMBL" id="KAJ4496948.1"/>
    </source>
</evidence>
<keyword evidence="3" id="KW-1185">Reference proteome</keyword>
<protein>
    <recommendedName>
        <fullName evidence="4">DDE-1 domain-containing protein</fullName>
    </recommendedName>
</protein>
<sequence>REKREEILTSAFKDIDKLILSKKTNFVNGHDGLQATRARSIHSTLTMVVERKKGLIDASRIAAEAHNFAVEWGSRCIRRWTQDWIKTRELPHSNRGRHAKVYSLLSDPTARDAIRAYLRTNKWSLDPPKLKKLFANELAPDEAHEYSKQIISQEMPRGLKSFVEETLLPSMQCKPSHLGLSLSSMRRLMLREGFTYKGWVLEDNQPLKKKGPGRGIHQSDFICSTVGWLKDASVTLEYGKNHEGFWNCELFIKQLKEKFFPAFRAAHGPGYIAVVLVDNSQGHAAYAKDALRVSEMGFRPGGKQCRMRNGWFTCNGQKIDQSMLFPPDHPQYPDQPKGMQQRYLREHCDYTFQTLRENMPKALASIKIELIRKWEHRAWRFIDAYSDGLGAKDAVTQVKKFSSRRYTSHRRIPESLARAMDQ</sequence>
<dbReference type="EMBL" id="JANVFT010000024">
    <property type="protein sequence ID" value="KAJ4496948.1"/>
    <property type="molecule type" value="Genomic_DNA"/>
</dbReference>